<dbReference type="Proteomes" id="UP000323144">
    <property type="component" value="Chromosome"/>
</dbReference>
<gene>
    <name evidence="1" type="ORF">SCHIN_v1c08410</name>
</gene>
<protein>
    <submittedName>
        <fullName evidence="1">Uncharacterized protein</fullName>
    </submittedName>
</protein>
<dbReference type="RefSeq" id="WP_166508407.1">
    <property type="nucleotide sequence ID" value="NZ_CP043026.1"/>
</dbReference>
<reference evidence="1 2" key="1">
    <citation type="submission" date="2019-08" db="EMBL/GenBank/DDBJ databases">
        <title>Complete genome sequence of Spiroplasma chinense CCH (DSM 19755).</title>
        <authorList>
            <person name="Shen H.-Y."/>
            <person name="Lin Y.-C."/>
            <person name="Chou L."/>
            <person name="Kuo C.-H."/>
        </authorList>
    </citation>
    <scope>NUCLEOTIDE SEQUENCE [LARGE SCALE GENOMIC DNA]</scope>
    <source>
        <strain evidence="1 2">CCH</strain>
    </source>
</reference>
<evidence type="ECO:0000313" key="1">
    <source>
        <dbReference type="EMBL" id="QEH62036.1"/>
    </source>
</evidence>
<accession>A0A5B9Y5N3</accession>
<proteinExistence type="predicted"/>
<evidence type="ECO:0000313" key="2">
    <source>
        <dbReference type="Proteomes" id="UP000323144"/>
    </source>
</evidence>
<sequence length="174" mass="20880">MKKLLYSFMGFTTIIGTSSNVVSCWYKPIPREWPNYEKIDLGKEELIKTEDFNLELTNLRARVLSEDNIIFFANWRLFDVVPNSSFSIKFNDFGLYLSDKHFGDGYIEIRLDHSLTDTENEFLISGTQTEFFTMVFYLYGWTYFFESIEVFFIWNNKRYTYNYTEDELTSWSKK</sequence>
<dbReference type="EMBL" id="CP043026">
    <property type="protein sequence ID" value="QEH62036.1"/>
    <property type="molecule type" value="Genomic_DNA"/>
</dbReference>
<organism evidence="1 2">
    <name type="scientific">Spiroplasma chinense</name>
    <dbReference type="NCBI Taxonomy" id="216932"/>
    <lineage>
        <taxon>Bacteria</taxon>
        <taxon>Bacillati</taxon>
        <taxon>Mycoplasmatota</taxon>
        <taxon>Mollicutes</taxon>
        <taxon>Entomoplasmatales</taxon>
        <taxon>Spiroplasmataceae</taxon>
        <taxon>Spiroplasma</taxon>
    </lineage>
</organism>
<dbReference type="KEGG" id="schi:SCHIN_v1c08410"/>
<name>A0A5B9Y5N3_9MOLU</name>
<dbReference type="AlphaFoldDB" id="A0A5B9Y5N3"/>
<keyword evidence="2" id="KW-1185">Reference proteome</keyword>